<dbReference type="EMBL" id="ML735316">
    <property type="protein sequence ID" value="KAE8386207.1"/>
    <property type="molecule type" value="Genomic_DNA"/>
</dbReference>
<accession>A0A5N7BXH5</accession>
<dbReference type="OMA" id="TLMQHEK"/>
<name>A0A5N6G9X7_PETAA</name>
<sequence>MASQDPSTQAPQHPRDWESGLCDCCSPMGTCCWGFWLPCCLFGKTQTRLADPALKEHSYLNGNCCLYYLTAQVGFHWVLLMIRRGEIRNRFGIEGSGCGDCCTSYWCPCCVLIQHEKEVEVQSERVQTGYQAPAGMEYPTPGKTN</sequence>
<evidence type="ECO:0000313" key="1">
    <source>
        <dbReference type="EMBL" id="KAE8386207.1"/>
    </source>
</evidence>
<dbReference type="PANTHER" id="PTHR15907">
    <property type="entry name" value="DUF614 FAMILY PROTEIN-RELATED"/>
    <property type="match status" value="1"/>
</dbReference>
<reference evidence="1" key="1">
    <citation type="submission" date="2019-04" db="EMBL/GenBank/DDBJ databases">
        <title>Friends and foes A comparative genomics studyof 23 Aspergillus species from section Flavi.</title>
        <authorList>
            <consortium name="DOE Joint Genome Institute"/>
            <person name="Kjaerbolling I."/>
            <person name="Vesth T."/>
            <person name="Frisvad J.C."/>
            <person name="Nybo J.L."/>
            <person name="Theobald S."/>
            <person name="Kildgaard S."/>
            <person name="Isbrandt T."/>
            <person name="Kuo A."/>
            <person name="Sato A."/>
            <person name="Lyhne E.K."/>
            <person name="Kogle M.E."/>
            <person name="Wiebenga A."/>
            <person name="Kun R.S."/>
            <person name="Lubbers R.J."/>
            <person name="Makela M.R."/>
            <person name="Barry K."/>
            <person name="Chovatia M."/>
            <person name="Clum A."/>
            <person name="Daum C."/>
            <person name="Haridas S."/>
            <person name="He G."/>
            <person name="LaButti K."/>
            <person name="Lipzen A."/>
            <person name="Mondo S."/>
            <person name="Riley R."/>
            <person name="Salamov A."/>
            <person name="Simmons B.A."/>
            <person name="Magnuson J.K."/>
            <person name="Henrissat B."/>
            <person name="Mortensen U.H."/>
            <person name="Larsen T.O."/>
            <person name="Devries R.P."/>
            <person name="Grigoriev I.V."/>
            <person name="Machida M."/>
            <person name="Baker S.E."/>
            <person name="Andersen M.R."/>
        </authorList>
    </citation>
    <scope>NUCLEOTIDE SEQUENCE [LARGE SCALE GENOMIC DNA]</scope>
    <source>
        <strain evidence="1">IBT 14317</strain>
    </source>
</reference>
<dbReference type="AlphaFoldDB" id="A0A5N6G9X7"/>
<dbReference type="NCBIfam" id="TIGR01571">
    <property type="entry name" value="A_thal_Cys_rich"/>
    <property type="match status" value="1"/>
</dbReference>
<gene>
    <name evidence="1" type="ORF">BDV23DRAFT_163675</name>
</gene>
<dbReference type="Pfam" id="PF04749">
    <property type="entry name" value="PLAC8"/>
    <property type="match status" value="1"/>
</dbReference>
<dbReference type="Proteomes" id="UP000326877">
    <property type="component" value="Unassembled WGS sequence"/>
</dbReference>
<accession>A0A5N6G9X7</accession>
<dbReference type="InterPro" id="IPR006461">
    <property type="entry name" value="PLAC_motif_containing"/>
</dbReference>
<proteinExistence type="predicted"/>
<protein>
    <submittedName>
        <fullName evidence="1">PLAC8 family-domain-containing protein</fullName>
    </submittedName>
</protein>
<dbReference type="OrthoDB" id="1045822at2759"/>
<organism evidence="1">
    <name type="scientific">Petromyces alliaceus</name>
    <name type="common">Aspergillus alliaceus</name>
    <dbReference type="NCBI Taxonomy" id="209559"/>
    <lineage>
        <taxon>Eukaryota</taxon>
        <taxon>Fungi</taxon>
        <taxon>Dikarya</taxon>
        <taxon>Ascomycota</taxon>
        <taxon>Pezizomycotina</taxon>
        <taxon>Eurotiomycetes</taxon>
        <taxon>Eurotiomycetidae</taxon>
        <taxon>Eurotiales</taxon>
        <taxon>Aspergillaceae</taxon>
        <taxon>Aspergillus</taxon>
        <taxon>Aspergillus subgen. Circumdati</taxon>
    </lineage>
</organism>